<feature type="region of interest" description="Disordered" evidence="2">
    <location>
        <begin position="329"/>
        <end position="359"/>
    </location>
</feature>
<evidence type="ECO:0000313" key="7">
    <source>
        <dbReference type="Proteomes" id="UP001152797"/>
    </source>
</evidence>
<name>A0A9P1C0S9_9DINO</name>
<evidence type="ECO:0000259" key="4">
    <source>
        <dbReference type="PROSITE" id="PS50878"/>
    </source>
</evidence>
<dbReference type="EMBL" id="CAMXCT030000745">
    <property type="protein sequence ID" value="CAL4770080.1"/>
    <property type="molecule type" value="Genomic_DNA"/>
</dbReference>
<comment type="caution">
    <text evidence="5">The sequence shown here is derived from an EMBL/GenBank/DDBJ whole genome shotgun (WGS) entry which is preliminary data.</text>
</comment>
<dbReference type="InterPro" id="IPR036691">
    <property type="entry name" value="Endo/exonu/phosph_ase_sf"/>
</dbReference>
<dbReference type="InterPro" id="IPR000477">
    <property type="entry name" value="RT_dom"/>
</dbReference>
<dbReference type="GO" id="GO:0008270">
    <property type="term" value="F:zinc ion binding"/>
    <property type="evidence" value="ECO:0007669"/>
    <property type="project" value="UniProtKB-KW"/>
</dbReference>
<dbReference type="Gene3D" id="3.60.10.10">
    <property type="entry name" value="Endonuclease/exonuclease/phosphatase"/>
    <property type="match status" value="1"/>
</dbReference>
<dbReference type="InterPro" id="IPR036397">
    <property type="entry name" value="RNaseH_sf"/>
</dbReference>
<evidence type="ECO:0000259" key="3">
    <source>
        <dbReference type="PROSITE" id="PS50157"/>
    </source>
</evidence>
<reference evidence="6 7" key="2">
    <citation type="submission" date="2024-05" db="EMBL/GenBank/DDBJ databases">
        <authorList>
            <person name="Chen Y."/>
            <person name="Shah S."/>
            <person name="Dougan E. K."/>
            <person name="Thang M."/>
            <person name="Chan C."/>
        </authorList>
    </citation>
    <scope>NUCLEOTIDE SEQUENCE [LARGE SCALE GENOMIC DNA]</scope>
</reference>
<keyword evidence="1" id="KW-0863">Zinc-finger</keyword>
<feature type="domain" description="Reverse transcriptase" evidence="4">
    <location>
        <begin position="1700"/>
        <end position="1988"/>
    </location>
</feature>
<keyword evidence="1" id="KW-0862">Zinc</keyword>
<proteinExistence type="predicted"/>
<organism evidence="5">
    <name type="scientific">Cladocopium goreaui</name>
    <dbReference type="NCBI Taxonomy" id="2562237"/>
    <lineage>
        <taxon>Eukaryota</taxon>
        <taxon>Sar</taxon>
        <taxon>Alveolata</taxon>
        <taxon>Dinophyceae</taxon>
        <taxon>Suessiales</taxon>
        <taxon>Symbiodiniaceae</taxon>
        <taxon>Cladocopium</taxon>
    </lineage>
</organism>
<keyword evidence="7" id="KW-1185">Reference proteome</keyword>
<dbReference type="EMBL" id="CAMXCT010000745">
    <property type="protein sequence ID" value="CAI3982768.1"/>
    <property type="molecule type" value="Genomic_DNA"/>
</dbReference>
<sequence length="2745" mass="307239">MRPLWPGRIILHDPSFTTVWQASFRALCLSFDLGTLQPRSHHDVERSTSRPALGSSRQVKFNPNVSVALGLDDDWTLRSFEIQESSLSTWTDKPWSGRRFKKPLTHRNADERIFPLQHLPQEGQTGAPPQDPPVGPFLHEAPQSIQDLFQVFLEEDLIEGEELNEPVPIRSWYVHHRRVPECIVPRFHELQGHWRFWAADILSQWDDQISRDDDVALALVFPNPPRDQAVMFDLLVIQGLDLPRRACLATVIRLNDPQQRAERSLAISLPHLVSAKYIAARAHLVQDCHVHDCTVRHGRTYLTWNDVPAHDARDGQSFIIRRLPDDPGLGASTHPAASSSGPVASRPADGGSPDESLHADVNRDLDLDYDSNVSMASTPNRQSVFVYRLAAPTTFGHADWSSHNSMIASLARIAEVPLDQVVTAHHLQCQLPDQPPHVAAVILQHVQDIQPASTECLIVIDLELHAHPRIGAPPVPPHSTRQVHRVYPLLRRANILQLARVDAYCEWVHNSCLVFHNDRGWPILELAPRFIQHGAHFKVMVPPPPDGHGDTAHAVRVAREAADLFDFPMASQVIPGLLLADNHASAQAPAAAPADDVHVRTCRNGEDQEFDDFPVSEASQRPAAPLRPDVDWSNEWMSQLAHVFRLHGMEEVLDGPAYLYLQTWYIHHDRHLWCRHPRPVRLTNEAIGWSFDLRQTLIDLLDPHIAVTIRMVQPTPPQSPLQSYSAHLILEQARPPGRSAVVVSALFESLQGNALMQFAKSMPRHVTANDVIQESELVPHCSVRPCSVWVGPRQVNVAVATAVDSGTGLRIHLRPLPYEPSQLAQPPYQADGMHAEPSLLTTPLMRADGTHFIEDEPPDNTIDFLQRRVLALQRNLRTVLAVSSGAAIQPGVVEGPVDGPAVKHPLQLESLIPHHSTVIKAPCHKVAFFANHLLTIDIGAIQPFASVVKWHDPTLVARASCPDWNYEAPLRIWFYTDGASSLKIDSQQRCASASAVLIIETAVGLKFGGFRTCTVPAPATAPFAEHVALQLASLWCIQLHEWCRWAFGLNGIQTTFVFDCLAAGHAAHGSWCCTQHAALHHRTRALQHWIESRYSCTPAFIHVHSHRGDPWNEAADAICWATLHDWIPGVSFDELCHQQLVPFDDVVPWLWYWQRSLQGAVGYPDVCDGFFNFSFQHVDAPFLDSSTHSFCQVQQDDSAASQQTATLTLRAATANVLTLYSNQAAHGHYISARHEALMHEFHRHGAHLVGVQETRSRLTGHHAAEHYHVIAVPALANGHGGLQLWIAKVIEVGSTQLLVRDSHLHVLQQSVRHLIVRISVDGLKLVAIVGHVPCMPDVSAAAAWWKQILQGLPPAYQHWPRIMMVDANARVGSLTSAAIGPHQASTENEHGEMMHQWMIDNGMFAPQTFDCHHIGSASTFAHAKGPEGRIDFVLVDEALRHPSIQSFVTDIDLATQRPDHFAVAVDIPITMWHRSRRIRRQPDVAAVNTAGAPPQQIPWNLDVHSHAALLHQWLRGWQPKRPHLPRKKHLTPDTWNLVQTKAFHWKRSRQIRATLHTATLRAIFDAWRTCDVPLGDHDASSQWQTSQMDLAWHLDQHRRMGVIVTDAVRRDDIAFFESFAQRHNDEALPTLWKTLKPLLPRACCCEKTQQLEENLLYILIYFNNVTNPNNKHLMKLLWLWLSQTCPIESTLNNFAAVANEAFLQGSEPLRWKGGRMHVIPKKTNVMRADAMRGIMVLTSCGKLYHALLRRMLLAWTTSLRLPAQKGGFCGQQTSFATHLLRTYCNLITQAKMSYGVLFFDVRAAFHSMLREHAFGGTGLPTRLCSVLDAAGLNVQQLCQDIQVHCQRFEEHPNPCLQRAVRDAHCFTWYMVQGDPECHPTHRGSRPGSPLADIAYNITMLNVLRDILPLLHEQVSLCAATAQLPIFSPLVTWVDDLAIPVPAIRAQDLDAQIVAVLTCVKQVMASYGLQLNMQAGKTELVCQYHGADAIACRHKRFIEHAGRLELPDGSLLHVVGQYQHLGTAFSQSLSLKAELDGRIGKAAAAFRQLSRAVFNNRRLTSKVRLQLLESLVLSIVFYGSGTWPLLNHRQYTTLAHVIVKWQRQITLDGFWKDNPTPDADLQAKWQLPVLSARLAKHRLLYAFQMAANAPQDLVTCLTAEDALPSGSPWCVALRHAISWMRLHDPDGIATADVSSPESLLQWLHDHRADGPPLVRRLAQHALQQDFVMFEFKQKTRQIVEACRSHGVQLDQTPEVPLTAHHVDFSCHVCGQGFYSVQGLQAHLWRKHHLFSEERKYVYDTTCRACNPPAFIKGISRLPACTVEGPMPDVMDTVWSQQQAECRRALTAEWTRLGFPDALDANVKEQVFAQCSSTTLHWIRDTHLDEISIDHLMHVWLATLTESENSDSSDLLMNAVTWAFLIWGQTILPDIIEQTEDPDYQICMDQAFHEVSKLFDMSDLLAKFDKLDRAREPIDIVPIAPVTVADSRSSAVLEPFSVTYFEQPALLKQLVPPVIDWPGAQAVPVVIGLAEKPTLFVLHMFSGRRRPFDCHYWIETLAPQLLPEFNVISLSMDTAIDAQLGNMMTGPSFSHATTLAHARVFGLGLTGPPCETWSAARHLQCDALGAHGPRPLRSCLDAWGLAGLSVRELLQLCAGSHLMLHSLLLEILISLSGGGSIMEHPEYPPQLCEALIRSAFLSLKMRVQRSGVHHVPWDNLDAGAREWVQALATCSCTSFAASYLPDYQPAL</sequence>
<dbReference type="InterPro" id="IPR012337">
    <property type="entry name" value="RNaseH-like_sf"/>
</dbReference>
<evidence type="ECO:0000256" key="1">
    <source>
        <dbReference type="PROSITE-ProRule" id="PRU00042"/>
    </source>
</evidence>
<dbReference type="PANTHER" id="PTHR47027">
    <property type="entry name" value="REVERSE TRANSCRIPTASE DOMAIN-CONTAINING PROTEIN"/>
    <property type="match status" value="1"/>
</dbReference>
<accession>A0A9P1C0S9</accession>
<dbReference type="SUPFAM" id="SSF56219">
    <property type="entry name" value="DNase I-like"/>
    <property type="match status" value="1"/>
</dbReference>
<dbReference type="EMBL" id="CAMXCT020000745">
    <property type="protein sequence ID" value="CAL1136143.1"/>
    <property type="molecule type" value="Genomic_DNA"/>
</dbReference>
<evidence type="ECO:0000313" key="5">
    <source>
        <dbReference type="EMBL" id="CAI3982768.1"/>
    </source>
</evidence>
<dbReference type="InterPro" id="IPR013087">
    <property type="entry name" value="Znf_C2H2_type"/>
</dbReference>
<keyword evidence="1" id="KW-0479">Metal-binding</keyword>
<dbReference type="GO" id="GO:0003676">
    <property type="term" value="F:nucleic acid binding"/>
    <property type="evidence" value="ECO:0007669"/>
    <property type="project" value="InterPro"/>
</dbReference>
<dbReference type="SUPFAM" id="SSF53098">
    <property type="entry name" value="Ribonuclease H-like"/>
    <property type="match status" value="1"/>
</dbReference>
<evidence type="ECO:0000256" key="2">
    <source>
        <dbReference type="SAM" id="MobiDB-lite"/>
    </source>
</evidence>
<evidence type="ECO:0000313" key="6">
    <source>
        <dbReference type="EMBL" id="CAL4770080.1"/>
    </source>
</evidence>
<dbReference type="PROSITE" id="PS50878">
    <property type="entry name" value="RT_POL"/>
    <property type="match status" value="1"/>
</dbReference>
<reference evidence="5" key="1">
    <citation type="submission" date="2022-10" db="EMBL/GenBank/DDBJ databases">
        <authorList>
            <person name="Chen Y."/>
            <person name="Dougan E. K."/>
            <person name="Chan C."/>
            <person name="Rhodes N."/>
            <person name="Thang M."/>
        </authorList>
    </citation>
    <scope>NUCLEOTIDE SEQUENCE</scope>
</reference>
<feature type="domain" description="C2H2-type" evidence="3">
    <location>
        <begin position="2263"/>
        <end position="2286"/>
    </location>
</feature>
<dbReference type="OrthoDB" id="410404at2759"/>
<gene>
    <name evidence="5" type="ORF">C1SCF055_LOCUS10432</name>
</gene>
<dbReference type="PANTHER" id="PTHR47027:SF20">
    <property type="entry name" value="REVERSE TRANSCRIPTASE-LIKE PROTEIN WITH RNA-DIRECTED DNA POLYMERASE DOMAIN"/>
    <property type="match status" value="1"/>
</dbReference>
<protein>
    <submittedName>
        <fullName evidence="6">C2H2-type domain-containing protein</fullName>
    </submittedName>
</protein>
<dbReference type="Proteomes" id="UP001152797">
    <property type="component" value="Unassembled WGS sequence"/>
</dbReference>
<dbReference type="Gene3D" id="3.30.420.10">
    <property type="entry name" value="Ribonuclease H-like superfamily/Ribonuclease H"/>
    <property type="match status" value="1"/>
</dbReference>
<dbReference type="PROSITE" id="PS50157">
    <property type="entry name" value="ZINC_FINGER_C2H2_2"/>
    <property type="match status" value="1"/>
</dbReference>